<accession>A0A942E890</accession>
<dbReference type="InterPro" id="IPR001998">
    <property type="entry name" value="Xylose_isomerase"/>
</dbReference>
<evidence type="ECO:0000256" key="4">
    <source>
        <dbReference type="ARBA" id="ARBA00023235"/>
    </source>
</evidence>
<evidence type="ECO:0000313" key="10">
    <source>
        <dbReference type="Proteomes" id="UP000680348"/>
    </source>
</evidence>
<proteinExistence type="inferred from homology"/>
<keyword evidence="6" id="KW-0859">Xylose metabolism</keyword>
<dbReference type="EC" id="5.3.1.5" evidence="6"/>
<keyword evidence="4 6" id="KW-0413">Isomerase</keyword>
<dbReference type="GO" id="GO:0009045">
    <property type="term" value="F:xylose isomerase activity"/>
    <property type="evidence" value="ECO:0007669"/>
    <property type="project" value="UniProtKB-EC"/>
</dbReference>
<keyword evidence="2" id="KW-0963">Cytoplasm</keyword>
<dbReference type="Proteomes" id="UP000680348">
    <property type="component" value="Unassembled WGS sequence"/>
</dbReference>
<dbReference type="InterPro" id="IPR050312">
    <property type="entry name" value="IolE/XylAMocC-like"/>
</dbReference>
<dbReference type="AlphaFoldDB" id="A0A942E890"/>
<gene>
    <name evidence="9" type="ORF">KEU06_16585</name>
</gene>
<protein>
    <recommendedName>
        <fullName evidence="6">Xylose isomerase</fullName>
        <ecNumber evidence="6">5.3.1.5</ecNumber>
    </recommendedName>
</protein>
<dbReference type="Gene3D" id="3.20.20.150">
    <property type="entry name" value="Divalent-metal-dependent TIM barrel enzymes"/>
    <property type="match status" value="1"/>
</dbReference>
<keyword evidence="3 6" id="KW-0479">Metal-binding</keyword>
<dbReference type="InterPro" id="IPR013022">
    <property type="entry name" value="Xyl_isomerase-like_TIM-brl"/>
</dbReference>
<evidence type="ECO:0000256" key="5">
    <source>
        <dbReference type="ARBA" id="ARBA00023277"/>
    </source>
</evidence>
<dbReference type="SUPFAM" id="SSF51658">
    <property type="entry name" value="Xylose isomerase-like"/>
    <property type="match status" value="1"/>
</dbReference>
<name>A0A942E890_9HYPH</name>
<organism evidence="9 10">
    <name type="scientific">Pseudaminobacter soli</name>
    <name type="common">ex Zhang et al. 2022</name>
    <dbReference type="NCBI Taxonomy" id="2831468"/>
    <lineage>
        <taxon>Bacteria</taxon>
        <taxon>Pseudomonadati</taxon>
        <taxon>Pseudomonadota</taxon>
        <taxon>Alphaproteobacteria</taxon>
        <taxon>Hyphomicrobiales</taxon>
        <taxon>Phyllobacteriaceae</taxon>
        <taxon>Pseudaminobacter</taxon>
    </lineage>
</organism>
<dbReference type="GO" id="GO:0042732">
    <property type="term" value="P:D-xylose metabolic process"/>
    <property type="evidence" value="ECO:0007669"/>
    <property type="project" value="UniProtKB-KW"/>
</dbReference>
<dbReference type="EMBL" id="JAGWCR010000008">
    <property type="protein sequence ID" value="MBS3650232.1"/>
    <property type="molecule type" value="Genomic_DNA"/>
</dbReference>
<dbReference type="GO" id="GO:0046872">
    <property type="term" value="F:metal ion binding"/>
    <property type="evidence" value="ECO:0007669"/>
    <property type="project" value="UniProtKB-KW"/>
</dbReference>
<feature type="domain" description="Xylose isomerase-like TIM barrel" evidence="8">
    <location>
        <begin position="52"/>
        <end position="272"/>
    </location>
</feature>
<comment type="subunit">
    <text evidence="7">Homotetramer.</text>
</comment>
<dbReference type="RefSeq" id="WP_188255847.1">
    <property type="nucleotide sequence ID" value="NZ_JABVCF010000008.1"/>
</dbReference>
<dbReference type="PROSITE" id="PS51415">
    <property type="entry name" value="XYLOSE_ISOMERASE"/>
    <property type="match status" value="1"/>
</dbReference>
<dbReference type="Pfam" id="PF01261">
    <property type="entry name" value="AP_endonuc_2"/>
    <property type="match status" value="1"/>
</dbReference>
<evidence type="ECO:0000313" key="9">
    <source>
        <dbReference type="EMBL" id="MBS3650232.1"/>
    </source>
</evidence>
<evidence type="ECO:0000256" key="1">
    <source>
        <dbReference type="ARBA" id="ARBA00004496"/>
    </source>
</evidence>
<dbReference type="PANTHER" id="PTHR12110">
    <property type="entry name" value="HYDROXYPYRUVATE ISOMERASE"/>
    <property type="match status" value="1"/>
</dbReference>
<comment type="caution">
    <text evidence="9">The sequence shown here is derived from an EMBL/GenBank/DDBJ whole genome shotgun (WGS) entry which is preliminary data.</text>
</comment>
<comment type="subcellular location">
    <subcellularLocation>
        <location evidence="1 7">Cytoplasm</location>
    </subcellularLocation>
</comment>
<dbReference type="GO" id="GO:0005737">
    <property type="term" value="C:cytoplasm"/>
    <property type="evidence" value="ECO:0007669"/>
    <property type="project" value="UniProtKB-SubCell"/>
</dbReference>
<sequence>MTFSRFATRLNSFASAPQLFWPDLNGKPTMMQMAERAASAKGLTDLDLNYPDHVSDDPAAIARRIGDFGLSINGLAMRYYTNSAFKLGAFTNPDRAVRQEAIDLTKRGIDAARAMGADLMTIWLGQDGFDYNFQLDYERAWDLEIEGIRAVAEHDPSCRISIEYKPDEPRAHSLLRDAATTLLAIAEAGAPNLGVTIDFAHSLYAGEQPAFAAHLIHRRSRLFGVHLNDGYGKRDDGLMVGAVHLRSTLELLRQIRRDGYDGALYFDTFPDASGLDPVAECEANIATVQRLLAIADRLDGDNRLADAFERQDAVVSQRIVNEALIGA</sequence>
<evidence type="ECO:0000259" key="8">
    <source>
        <dbReference type="Pfam" id="PF01261"/>
    </source>
</evidence>
<evidence type="ECO:0000256" key="3">
    <source>
        <dbReference type="ARBA" id="ARBA00022723"/>
    </source>
</evidence>
<evidence type="ECO:0000256" key="7">
    <source>
        <dbReference type="RuleBase" id="RU000610"/>
    </source>
</evidence>
<reference evidence="9" key="1">
    <citation type="submission" date="2021-04" db="EMBL/GenBank/DDBJ databases">
        <title>Pseudaminobacter soli sp. nov., isolated from paddy soil contaminated by heavy metals.</title>
        <authorList>
            <person name="Zhang K."/>
        </authorList>
    </citation>
    <scope>NUCLEOTIDE SEQUENCE</scope>
    <source>
        <strain evidence="9">19-2017</strain>
    </source>
</reference>
<comment type="catalytic activity">
    <reaction evidence="6">
        <text>alpha-D-xylose = alpha-D-xylulofuranose</text>
        <dbReference type="Rhea" id="RHEA:22816"/>
        <dbReference type="ChEBI" id="CHEBI:28518"/>
        <dbReference type="ChEBI" id="CHEBI:188998"/>
        <dbReference type="EC" id="5.3.1.5"/>
    </reaction>
</comment>
<keyword evidence="10" id="KW-1185">Reference proteome</keyword>
<evidence type="ECO:0000256" key="6">
    <source>
        <dbReference type="RuleBase" id="RU000609"/>
    </source>
</evidence>
<dbReference type="PRINTS" id="PR00688">
    <property type="entry name" value="XYLOSISMRASE"/>
</dbReference>
<dbReference type="InterPro" id="IPR036237">
    <property type="entry name" value="Xyl_isomerase-like_sf"/>
</dbReference>
<keyword evidence="5 6" id="KW-0119">Carbohydrate metabolism</keyword>
<evidence type="ECO:0000256" key="2">
    <source>
        <dbReference type="ARBA" id="ARBA00022490"/>
    </source>
</evidence>
<comment type="similarity">
    <text evidence="6">Belongs to the xylose isomerase family.</text>
</comment>